<protein>
    <submittedName>
        <fullName evidence="1">Uncharacterized protein</fullName>
    </submittedName>
</protein>
<dbReference type="Proteomes" id="UP000295142">
    <property type="component" value="Unassembled WGS sequence"/>
</dbReference>
<organism evidence="1 2">
    <name type="scientific">Rhodovulum euryhalinum</name>
    <dbReference type="NCBI Taxonomy" id="35805"/>
    <lineage>
        <taxon>Bacteria</taxon>
        <taxon>Pseudomonadati</taxon>
        <taxon>Pseudomonadota</taxon>
        <taxon>Alphaproteobacteria</taxon>
        <taxon>Rhodobacterales</taxon>
        <taxon>Paracoccaceae</taxon>
        <taxon>Rhodovulum</taxon>
    </lineage>
</organism>
<evidence type="ECO:0000313" key="2">
    <source>
        <dbReference type="Proteomes" id="UP000295142"/>
    </source>
</evidence>
<accession>A0A4R2KQQ1</accession>
<name>A0A4R2KQQ1_9RHOB</name>
<evidence type="ECO:0000313" key="1">
    <source>
        <dbReference type="EMBL" id="TCO73276.1"/>
    </source>
</evidence>
<dbReference type="EMBL" id="SLWW01000002">
    <property type="protein sequence ID" value="TCO73276.1"/>
    <property type="molecule type" value="Genomic_DNA"/>
</dbReference>
<reference evidence="1 2" key="1">
    <citation type="submission" date="2019-03" db="EMBL/GenBank/DDBJ databases">
        <title>Genomic Encyclopedia of Type Strains, Phase IV (KMG-IV): sequencing the most valuable type-strain genomes for metagenomic binning, comparative biology and taxonomic classification.</title>
        <authorList>
            <person name="Goeker M."/>
        </authorList>
    </citation>
    <scope>NUCLEOTIDE SEQUENCE [LARGE SCALE GENOMIC DNA]</scope>
    <source>
        <strain evidence="1 2">DSM 4868</strain>
    </source>
</reference>
<sequence length="530" mass="58112">MLAHDPGMRALLCLIWLILVPVSLPTPAVAGEVTLSSADLVETGSGARIAPDLVLPAEDRNVPIVGEANTQDGARLLRHLAGRGGINGFSGILYDNRDRGHSTLDPGLFPRLSRLVYGPALVSEEQDYGLAGRILLPAVVFGNSSTAITNGPIPRSQVRLAMTSRMGQAITPRLYETNALYVYPEHRDHDSEDLFPANWPYTITSQGSSGSDRRFLVALAMTLAAFPADTFAALREAGLVAPTLQMILRRNLATVSTREDYLSGRAHPVAFEPAQIRIGRMVAQAADLRADAIPPMVRLKVVEDGFRPAAGLAGLDERLFDTPSAIARIWRSFDWDREMVVTAADTADPNARPLRFEWRLLKGDPARVQIEPLDSEGRSARITVAWHDPFSEPAPGGGEDYATRRHARVDIGVFAHNGVHDSAPALVSIAFPAHQVRRYAAAESGGAPRLVSIDYDAAARGAYFDPVLHWTAPWTDEARYDLDGTPLGWNRRWADGRERFVSFREMGNPAEPRYRIDRTAPERPQLRFDG</sequence>
<comment type="caution">
    <text evidence="1">The sequence shown here is derived from an EMBL/GenBank/DDBJ whole genome shotgun (WGS) entry which is preliminary data.</text>
</comment>
<keyword evidence="2" id="KW-1185">Reference proteome</keyword>
<dbReference type="AlphaFoldDB" id="A0A4R2KQQ1"/>
<gene>
    <name evidence="1" type="ORF">EV655_10240</name>
</gene>
<proteinExistence type="predicted"/>